<dbReference type="InterPro" id="IPR001585">
    <property type="entry name" value="TAL/FSA"/>
</dbReference>
<dbReference type="GO" id="GO:0005975">
    <property type="term" value="P:carbohydrate metabolic process"/>
    <property type="evidence" value="ECO:0007669"/>
    <property type="project" value="InterPro"/>
</dbReference>
<comment type="caution">
    <text evidence="2">The sequence shown here is derived from an EMBL/GenBank/DDBJ whole genome shotgun (WGS) entry which is preliminary data.</text>
</comment>
<dbReference type="AlphaFoldDB" id="A0A0G1U0B5"/>
<dbReference type="InterPro" id="IPR013785">
    <property type="entry name" value="Aldolase_TIM"/>
</dbReference>
<dbReference type="Gene3D" id="3.20.20.70">
    <property type="entry name" value="Aldolase class I"/>
    <property type="match status" value="1"/>
</dbReference>
<evidence type="ECO:0000313" key="2">
    <source>
        <dbReference type="EMBL" id="KKU87494.1"/>
    </source>
</evidence>
<evidence type="ECO:0000256" key="1">
    <source>
        <dbReference type="ARBA" id="ARBA00023270"/>
    </source>
</evidence>
<proteinExistence type="predicted"/>
<organism evidence="2 3">
    <name type="scientific">Candidatus Gottesmanbacteria bacterium GW2011_GWA2_47_9</name>
    <dbReference type="NCBI Taxonomy" id="1618445"/>
    <lineage>
        <taxon>Bacteria</taxon>
        <taxon>Candidatus Gottesmaniibacteriota</taxon>
    </lineage>
</organism>
<dbReference type="SUPFAM" id="SSF51569">
    <property type="entry name" value="Aldolase"/>
    <property type="match status" value="1"/>
</dbReference>
<dbReference type="PANTHER" id="PTHR10683">
    <property type="entry name" value="TRANSALDOLASE"/>
    <property type="match status" value="1"/>
</dbReference>
<dbReference type="Pfam" id="PF00923">
    <property type="entry name" value="TAL_FSA"/>
    <property type="match status" value="1"/>
</dbReference>
<keyword evidence="1" id="KW-0704">Schiff base</keyword>
<dbReference type="Proteomes" id="UP000034739">
    <property type="component" value="Unassembled WGS sequence"/>
</dbReference>
<name>A0A0G1U0B5_9BACT</name>
<gene>
    <name evidence="2" type="ORF">UY16_C0026G0011</name>
</gene>
<dbReference type="PANTHER" id="PTHR10683:SF36">
    <property type="entry name" value="TRANSALDOLASE"/>
    <property type="match status" value="1"/>
</dbReference>
<protein>
    <submittedName>
        <fullName evidence="2">Transaldolase</fullName>
    </submittedName>
</protein>
<accession>A0A0G1U0B5</accession>
<dbReference type="PATRIC" id="fig|1618445.3.peg.772"/>
<sequence length="265" mass="30020">MRQYSYPLFNRSLFIDSSNLEEVKKWNATGVIDGVTTNQVIMLKDGIKPKEYDRVIKDICLEMKGKPVSVELTDSTVSASEMVKEAIRLDSLANNIVVKVPMIPDTTKSLWVIQQLVKENIAVNVTTMMTFEQMVMAILATRHCDRPSFISIFWGRSIEDQVKYRGRFDFMSQFVRVGMEEKVNQSPWNIVEATARFLERGGYENPKIIAGSIRTGTMAGEAYAAGAHIVTVTPDTLMAMLFSQRSIETIQQFDEAWKDIVKKGK</sequence>
<dbReference type="EMBL" id="LCOY01000026">
    <property type="protein sequence ID" value="KKU87494.1"/>
    <property type="molecule type" value="Genomic_DNA"/>
</dbReference>
<reference evidence="2 3" key="1">
    <citation type="journal article" date="2015" name="Nature">
        <title>rRNA introns, odd ribosomes, and small enigmatic genomes across a large radiation of phyla.</title>
        <authorList>
            <person name="Brown C.T."/>
            <person name="Hug L.A."/>
            <person name="Thomas B.C."/>
            <person name="Sharon I."/>
            <person name="Castelle C.J."/>
            <person name="Singh A."/>
            <person name="Wilkins M.J."/>
            <person name="Williams K.H."/>
            <person name="Banfield J.F."/>
        </authorList>
    </citation>
    <scope>NUCLEOTIDE SEQUENCE [LARGE SCALE GENOMIC DNA]</scope>
</reference>
<evidence type="ECO:0000313" key="3">
    <source>
        <dbReference type="Proteomes" id="UP000034739"/>
    </source>
</evidence>